<organism evidence="1 2">
    <name type="scientific">Westerdykella ornata</name>
    <dbReference type="NCBI Taxonomy" id="318751"/>
    <lineage>
        <taxon>Eukaryota</taxon>
        <taxon>Fungi</taxon>
        <taxon>Dikarya</taxon>
        <taxon>Ascomycota</taxon>
        <taxon>Pezizomycotina</taxon>
        <taxon>Dothideomycetes</taxon>
        <taxon>Pleosporomycetidae</taxon>
        <taxon>Pleosporales</taxon>
        <taxon>Sporormiaceae</taxon>
        <taxon>Westerdykella</taxon>
    </lineage>
</organism>
<reference evidence="1" key="1">
    <citation type="journal article" date="2020" name="Stud. Mycol.">
        <title>101 Dothideomycetes genomes: a test case for predicting lifestyles and emergence of pathogens.</title>
        <authorList>
            <person name="Haridas S."/>
            <person name="Albert R."/>
            <person name="Binder M."/>
            <person name="Bloem J."/>
            <person name="Labutti K."/>
            <person name="Salamov A."/>
            <person name="Andreopoulos B."/>
            <person name="Baker S."/>
            <person name="Barry K."/>
            <person name="Bills G."/>
            <person name="Bluhm B."/>
            <person name="Cannon C."/>
            <person name="Castanera R."/>
            <person name="Culley D."/>
            <person name="Daum C."/>
            <person name="Ezra D."/>
            <person name="Gonzalez J."/>
            <person name="Henrissat B."/>
            <person name="Kuo A."/>
            <person name="Liang C."/>
            <person name="Lipzen A."/>
            <person name="Lutzoni F."/>
            <person name="Magnuson J."/>
            <person name="Mondo S."/>
            <person name="Nolan M."/>
            <person name="Ohm R."/>
            <person name="Pangilinan J."/>
            <person name="Park H.-J."/>
            <person name="Ramirez L."/>
            <person name="Alfaro M."/>
            <person name="Sun H."/>
            <person name="Tritt A."/>
            <person name="Yoshinaga Y."/>
            <person name="Zwiers L.-H."/>
            <person name="Turgeon B."/>
            <person name="Goodwin S."/>
            <person name="Spatafora J."/>
            <person name="Crous P."/>
            <person name="Grigoriev I."/>
        </authorList>
    </citation>
    <scope>NUCLEOTIDE SEQUENCE</scope>
    <source>
        <strain evidence="1">CBS 379.55</strain>
    </source>
</reference>
<name>A0A6A6JEQ6_WESOR</name>
<dbReference type="OrthoDB" id="5405453at2759"/>
<proteinExistence type="predicted"/>
<protein>
    <submittedName>
        <fullName evidence="1">Uncharacterized protein</fullName>
    </submittedName>
</protein>
<dbReference type="AlphaFoldDB" id="A0A6A6JEQ6"/>
<dbReference type="Proteomes" id="UP000800097">
    <property type="component" value="Unassembled WGS sequence"/>
</dbReference>
<dbReference type="GeneID" id="54551912"/>
<accession>A0A6A6JEQ6</accession>
<evidence type="ECO:0000313" key="2">
    <source>
        <dbReference type="Proteomes" id="UP000800097"/>
    </source>
</evidence>
<sequence>MPEAPSTSPHHHHRYLTCNEIVETRTLHRAGHSYTFINFVTSKKRSGRLPHLTNAQVDELEAYIRSSYNTQQMSYLQLAQGPFEHWG</sequence>
<gene>
    <name evidence="1" type="ORF">EI97DRAFT_434890</name>
</gene>
<evidence type="ECO:0000313" key="1">
    <source>
        <dbReference type="EMBL" id="KAF2274653.1"/>
    </source>
</evidence>
<keyword evidence="2" id="KW-1185">Reference proteome</keyword>
<dbReference type="EMBL" id="ML986501">
    <property type="protein sequence ID" value="KAF2274653.1"/>
    <property type="molecule type" value="Genomic_DNA"/>
</dbReference>
<feature type="non-terminal residue" evidence="1">
    <location>
        <position position="87"/>
    </location>
</feature>
<dbReference type="RefSeq" id="XP_033652192.1">
    <property type="nucleotide sequence ID" value="XM_033798737.1"/>
</dbReference>